<name>A0A0A9ET60_ARUDO</name>
<reference evidence="1" key="1">
    <citation type="submission" date="2014-09" db="EMBL/GenBank/DDBJ databases">
        <authorList>
            <person name="Magalhaes I.L.F."/>
            <person name="Oliveira U."/>
            <person name="Santos F.R."/>
            <person name="Vidigal T.H.D.A."/>
            <person name="Brescovit A.D."/>
            <person name="Santos A.J."/>
        </authorList>
    </citation>
    <scope>NUCLEOTIDE SEQUENCE</scope>
    <source>
        <tissue evidence="1">Shoot tissue taken approximately 20 cm above the soil surface</tissue>
    </source>
</reference>
<organism evidence="1">
    <name type="scientific">Arundo donax</name>
    <name type="common">Giant reed</name>
    <name type="synonym">Donax arundinaceus</name>
    <dbReference type="NCBI Taxonomy" id="35708"/>
    <lineage>
        <taxon>Eukaryota</taxon>
        <taxon>Viridiplantae</taxon>
        <taxon>Streptophyta</taxon>
        <taxon>Embryophyta</taxon>
        <taxon>Tracheophyta</taxon>
        <taxon>Spermatophyta</taxon>
        <taxon>Magnoliopsida</taxon>
        <taxon>Liliopsida</taxon>
        <taxon>Poales</taxon>
        <taxon>Poaceae</taxon>
        <taxon>PACMAD clade</taxon>
        <taxon>Arundinoideae</taxon>
        <taxon>Arundineae</taxon>
        <taxon>Arundo</taxon>
    </lineage>
</organism>
<sequence>MVHGHIYFSGELLFPAARAYKREVHDQLMSSILCDPEVSLWFDQHHNLKWTRCKFNTAIKCDYITNNIAESFNNWIGEIKDLPMCELADKLREMIMVLFYNRRRIGERLTENILPAVLHILKARTRGLGHLSVVKGDHYAAEVQDNINCLTRHVVKAYKHECSCEEW</sequence>
<reference evidence="1" key="2">
    <citation type="journal article" date="2015" name="Data Brief">
        <title>Shoot transcriptome of the giant reed, Arundo donax.</title>
        <authorList>
            <person name="Barrero R.A."/>
            <person name="Guerrero F.D."/>
            <person name="Moolhuijzen P."/>
            <person name="Goolsby J.A."/>
            <person name="Tidwell J."/>
            <person name="Bellgard S.E."/>
            <person name="Bellgard M.I."/>
        </authorList>
    </citation>
    <scope>NUCLEOTIDE SEQUENCE</scope>
    <source>
        <tissue evidence="1">Shoot tissue taken approximately 20 cm above the soil surface</tissue>
    </source>
</reference>
<proteinExistence type="predicted"/>
<dbReference type="AlphaFoldDB" id="A0A0A9ET60"/>
<protein>
    <submittedName>
        <fullName evidence="1">Uncharacterized protein</fullName>
    </submittedName>
</protein>
<dbReference type="EMBL" id="GBRH01196835">
    <property type="protein sequence ID" value="JAE01061.1"/>
    <property type="molecule type" value="Transcribed_RNA"/>
</dbReference>
<evidence type="ECO:0000313" key="1">
    <source>
        <dbReference type="EMBL" id="JAE01061.1"/>
    </source>
</evidence>
<accession>A0A0A9ET60</accession>